<feature type="compositionally biased region" description="Polar residues" evidence="2">
    <location>
        <begin position="1240"/>
        <end position="1263"/>
    </location>
</feature>
<feature type="compositionally biased region" description="Low complexity" evidence="2">
    <location>
        <begin position="890"/>
        <end position="911"/>
    </location>
</feature>
<dbReference type="Proteomes" id="UP000324585">
    <property type="component" value="Unassembled WGS sequence"/>
</dbReference>
<dbReference type="CDD" id="cd02035">
    <property type="entry name" value="ArsA"/>
    <property type="match status" value="1"/>
</dbReference>
<feature type="compositionally biased region" description="Low complexity" evidence="2">
    <location>
        <begin position="1703"/>
        <end position="1724"/>
    </location>
</feature>
<keyword evidence="1" id="KW-0862">Zinc</keyword>
<dbReference type="Gene3D" id="3.30.160.60">
    <property type="entry name" value="Classic Zinc Finger"/>
    <property type="match status" value="1"/>
</dbReference>
<dbReference type="NCBIfam" id="TIGR00345">
    <property type="entry name" value="GET3_arsA_TRC40"/>
    <property type="match status" value="1"/>
</dbReference>
<feature type="region of interest" description="Disordered" evidence="2">
    <location>
        <begin position="1215"/>
        <end position="1278"/>
    </location>
</feature>
<feature type="domain" description="C2H2-type" evidence="3">
    <location>
        <begin position="1081"/>
        <end position="1111"/>
    </location>
</feature>
<dbReference type="SMART" id="SM00355">
    <property type="entry name" value="ZnF_C2H2"/>
    <property type="match status" value="2"/>
</dbReference>
<dbReference type="GO" id="GO:0008270">
    <property type="term" value="F:zinc ion binding"/>
    <property type="evidence" value="ECO:0007669"/>
    <property type="project" value="UniProtKB-KW"/>
</dbReference>
<name>A0A5J4YHE4_PORPP</name>
<sequence>MTDCEPVPRSRVPYRPAGMSEIGSVHNGENKMSVLLENFGWLRTPAVADWLSSRDEQVVSATALHNALLVSEIVAPSARELSVTNDINDGIIIPILALPDDGIMLCLLFGEKPPRQVRSVKKNAAPYCIRGAVKMNASNGVFLACQSSYGKRRIFSLLAGFDDAVHTESLMLQARDGGSGSSLIACTEGREGRHAGVEAVKSWQVVARARDFMPRVCPFCHYVEAEVCSCPPALRQRAFKGLVSINMGSVGNDANATVDTGSSSTLPLNRSASNREPLEFGAVGTTFDWLQFRERYTRALSGRRVALSSLISETGCVLRENSYSVIGSDWYEAAFAQRLAWAVPCEPKLSAKLGTMEDRAFSSKCRFMYFITAFETKYTRVLGTPNSTNGNNCLESGRSTDVGQPLDGLQQAKKRKSTVARIFAGDADMDVCVERALVKSPSQGEPTILPATESTEQAERTCAMEHLSHFSSLSAVDDCDVQLFRKSSDVTVHENGQSSVSDFPTRNFPATEEDQIVARSSKRMKVSDSGEQIVSASQVYPVATGFFRGAGLPSLLPHPGRGEGDDMGLEPIPVVPVRDEHRETSQPPMEGPARWQSPELFQGLGASDRLSFSSSTQNGERGRARSQSSLLRGLGVSPIHARSGAPYAQGPTPAFSSFPERTSDTLRLQGCRDATPGYFGQTQWMGPGDQPMPASWAGENAGVYKQGFVDTWGSSRPPVRGESMQSPGEFVDPAARYIGAPFESLARLGSSDAPRHGSSLSHESGRQCTWPNQALLDSHQSFNPSMVDPVLQPHPVHWVHPLSQPHSGHSSQVPPHQQQPSEYGAPSSWNANVSHGLHASGTSERGVRPLYQSGGQPGLMVGSDQMAASSGEGAWEALRSRSHSPIHSEMQPQAQPQTQPQTQRQMQPQAQSGYRHHVPLVSHAGLTLKVGAPQLGQRFNQDAGTGTSSAEFSAHQREQQQQQLHQNDYWQQQYQWHRQHEHHQGPHPQTELLHRRSSPQPQTSLHLPLLQQSKVGSFAQPHLDVGDLSGSAQTAPKEEVVTKRLPDGSSVFSCKYCEVTSNRRSNLRRHIDVVHHAVKRFRCHYEGCDQVFSLKQHAQTHEKIVHLRARNHQCDVSPFLTLNTHCTSPHVCRPRLRALNFDPADAAVEPHSLRARASYLSSAGMTSASFIAVSSAALRGGPRGSVGVLRACELRMAAAPEPNARRRVLIRVPRNQVHAAPVPSKPASGGPETDGAVQTEGMQAGTSQTPAPSSTNADDSAQGSSSTTKTYVSVSPTGEDRSWWRRINGQSTVVKVGFGFAVALVLTKLWSLLTARQRTGSTAYRAGGNGVVGSDVRENRADAAPPSAPAQRKARPKVHKTCENANDILKSKKKFILMGGKGGVGKTSMSSAVAVRFADQGEKVLLVSTDPAHSVCDIFGLPANFSNGKVVGVPDMPNLFIQEINPDDVKTDMSFLKDSGGLGGMGGMGMPGMEDLLDTLPPGFDEAMAVMEIVKFVENDPQDAQYDRIVFDTAPTGHTLRLLSLPDFMDSFLGKLSGMRSSMGGMLKQFQSVFGGDDGGLDDIMDSQDLEEQKRSMRRVREIFRDEAQTEFIVATIPNMMAIAESARLIEELRAQQIPVEHVFLNQVQPENTDCEFCSTRRKEQQANMAYVTREFQSLAVSPIQFFDREIRGVSALRVMAQQIFPPEEKAKLASGQPGAVETSTSSASSSAGSLAANAPGPASDSDSEPHAAVDVSAN</sequence>
<gene>
    <name evidence="4" type="ORF">FVE85_9580</name>
</gene>
<evidence type="ECO:0000256" key="2">
    <source>
        <dbReference type="SAM" id="MobiDB-lite"/>
    </source>
</evidence>
<feature type="compositionally biased region" description="Polar residues" evidence="2">
    <location>
        <begin position="610"/>
        <end position="630"/>
    </location>
</feature>
<keyword evidence="5" id="KW-1185">Reference proteome</keyword>
<dbReference type="InterPro" id="IPR016300">
    <property type="entry name" value="ATPase_ArsA/GET3"/>
</dbReference>
<dbReference type="PROSITE" id="PS50157">
    <property type="entry name" value="ZINC_FINGER_C2H2_2"/>
    <property type="match status" value="2"/>
</dbReference>
<keyword evidence="1" id="KW-0479">Metal-binding</keyword>
<evidence type="ECO:0000313" key="5">
    <source>
        <dbReference type="Proteomes" id="UP000324585"/>
    </source>
</evidence>
<feature type="region of interest" description="Disordered" evidence="2">
    <location>
        <begin position="796"/>
        <end position="913"/>
    </location>
</feature>
<dbReference type="InterPro" id="IPR027417">
    <property type="entry name" value="P-loop_NTPase"/>
</dbReference>
<evidence type="ECO:0000256" key="1">
    <source>
        <dbReference type="PROSITE-ProRule" id="PRU00042"/>
    </source>
</evidence>
<dbReference type="SUPFAM" id="SSF57667">
    <property type="entry name" value="beta-beta-alpha zinc fingers"/>
    <property type="match status" value="1"/>
</dbReference>
<evidence type="ECO:0000259" key="3">
    <source>
        <dbReference type="PROSITE" id="PS50157"/>
    </source>
</evidence>
<feature type="region of interest" description="Disordered" evidence="2">
    <location>
        <begin position="1690"/>
        <end position="1739"/>
    </location>
</feature>
<feature type="compositionally biased region" description="Polar residues" evidence="2">
    <location>
        <begin position="937"/>
        <end position="951"/>
    </location>
</feature>
<feature type="region of interest" description="Disordered" evidence="2">
    <location>
        <begin position="609"/>
        <end position="632"/>
    </location>
</feature>
<dbReference type="PANTHER" id="PTHR10803:SF0">
    <property type="entry name" value="ATPASE GET3B"/>
    <property type="match status" value="1"/>
</dbReference>
<feature type="domain" description="C2H2-type" evidence="3">
    <location>
        <begin position="1052"/>
        <end position="1080"/>
    </location>
</feature>
<dbReference type="Pfam" id="PF02374">
    <property type="entry name" value="ArsA_ATPase"/>
    <property type="match status" value="1"/>
</dbReference>
<proteinExistence type="predicted"/>
<evidence type="ECO:0000313" key="4">
    <source>
        <dbReference type="EMBL" id="KAA8490472.1"/>
    </source>
</evidence>
<dbReference type="InterPro" id="IPR013087">
    <property type="entry name" value="Znf_C2H2_type"/>
</dbReference>
<protein>
    <submittedName>
        <fullName evidence="4">Putative arsenical pump-driving ATPase</fullName>
    </submittedName>
</protein>
<dbReference type="GO" id="GO:0071816">
    <property type="term" value="P:tail-anchored membrane protein insertion into ER membrane"/>
    <property type="evidence" value="ECO:0007669"/>
    <property type="project" value="TreeGrafter"/>
</dbReference>
<keyword evidence="1" id="KW-0863">Zinc-finger</keyword>
<reference evidence="5" key="1">
    <citation type="journal article" date="2019" name="Nat. Commun.">
        <title>Expansion of phycobilisome linker gene families in mesophilic red algae.</title>
        <authorList>
            <person name="Lee J."/>
            <person name="Kim D."/>
            <person name="Bhattacharya D."/>
            <person name="Yoon H.S."/>
        </authorList>
    </citation>
    <scope>NUCLEOTIDE SEQUENCE [LARGE SCALE GENOMIC DNA]</scope>
    <source>
        <strain evidence="5">CCMP 1328</strain>
    </source>
</reference>
<dbReference type="Gene3D" id="3.40.50.300">
    <property type="entry name" value="P-loop containing nucleotide triphosphate hydrolases"/>
    <property type="match status" value="1"/>
</dbReference>
<feature type="region of interest" description="Disordered" evidence="2">
    <location>
        <begin position="1335"/>
        <end position="1358"/>
    </location>
</feature>
<organism evidence="4 5">
    <name type="scientific">Porphyridium purpureum</name>
    <name type="common">Red alga</name>
    <name type="synonym">Porphyridium cruentum</name>
    <dbReference type="NCBI Taxonomy" id="35688"/>
    <lineage>
        <taxon>Eukaryota</taxon>
        <taxon>Rhodophyta</taxon>
        <taxon>Bangiophyceae</taxon>
        <taxon>Porphyridiales</taxon>
        <taxon>Porphyridiaceae</taxon>
        <taxon>Porphyridium</taxon>
    </lineage>
</organism>
<dbReference type="GO" id="GO:0005524">
    <property type="term" value="F:ATP binding"/>
    <property type="evidence" value="ECO:0007669"/>
    <property type="project" value="InterPro"/>
</dbReference>
<dbReference type="EMBL" id="VRMN01000026">
    <property type="protein sequence ID" value="KAA8490472.1"/>
    <property type="molecule type" value="Genomic_DNA"/>
</dbReference>
<dbReference type="SUPFAM" id="SSF52540">
    <property type="entry name" value="P-loop containing nucleoside triphosphate hydrolases"/>
    <property type="match status" value="1"/>
</dbReference>
<dbReference type="GO" id="GO:0043529">
    <property type="term" value="C:GET complex"/>
    <property type="evidence" value="ECO:0007669"/>
    <property type="project" value="TreeGrafter"/>
</dbReference>
<accession>A0A5J4YHE4</accession>
<dbReference type="PANTHER" id="PTHR10803">
    <property type="entry name" value="ARSENICAL PUMP-DRIVING ATPASE ARSENITE-TRANSLOCATING ATPASE"/>
    <property type="match status" value="1"/>
</dbReference>
<feature type="compositionally biased region" description="Low complexity" evidence="2">
    <location>
        <begin position="1264"/>
        <end position="1277"/>
    </location>
</feature>
<dbReference type="InterPro" id="IPR025723">
    <property type="entry name" value="ArsA/GET3_ATPase-like"/>
</dbReference>
<feature type="compositionally biased region" description="Low complexity" evidence="2">
    <location>
        <begin position="959"/>
        <end position="976"/>
    </location>
</feature>
<dbReference type="InterPro" id="IPR036236">
    <property type="entry name" value="Znf_C2H2_sf"/>
</dbReference>
<comment type="caution">
    <text evidence="4">The sequence shown here is derived from an EMBL/GenBank/DDBJ whole genome shotgun (WGS) entry which is preliminary data.</text>
</comment>
<feature type="compositionally biased region" description="Low complexity" evidence="2">
    <location>
        <begin position="803"/>
        <end position="821"/>
    </location>
</feature>
<dbReference type="OrthoDB" id="1770at2759"/>
<feature type="region of interest" description="Disordered" evidence="2">
    <location>
        <begin position="937"/>
        <end position="1003"/>
    </location>
</feature>
<dbReference type="GO" id="GO:0016887">
    <property type="term" value="F:ATP hydrolysis activity"/>
    <property type="evidence" value="ECO:0007669"/>
    <property type="project" value="InterPro"/>
</dbReference>
<dbReference type="PROSITE" id="PS00028">
    <property type="entry name" value="ZINC_FINGER_C2H2_1"/>
    <property type="match status" value="1"/>
</dbReference>